<dbReference type="InterPro" id="IPR011711">
    <property type="entry name" value="GntR_C"/>
</dbReference>
<organism evidence="6 7">
    <name type="scientific">Oligella ureolytica</name>
    <dbReference type="NCBI Taxonomy" id="90244"/>
    <lineage>
        <taxon>Bacteria</taxon>
        <taxon>Pseudomonadati</taxon>
        <taxon>Pseudomonadota</taxon>
        <taxon>Betaproteobacteria</taxon>
        <taxon>Burkholderiales</taxon>
        <taxon>Alcaligenaceae</taxon>
        <taxon>Oligella</taxon>
    </lineage>
</organism>
<dbReference type="InterPro" id="IPR036390">
    <property type="entry name" value="WH_DNA-bd_sf"/>
</dbReference>
<evidence type="ECO:0000256" key="1">
    <source>
        <dbReference type="ARBA" id="ARBA00023015"/>
    </source>
</evidence>
<dbReference type="PANTHER" id="PTHR43537:SF5">
    <property type="entry name" value="UXU OPERON TRANSCRIPTIONAL REGULATOR"/>
    <property type="match status" value="1"/>
</dbReference>
<dbReference type="Proteomes" id="UP000254603">
    <property type="component" value="Unassembled WGS sequence"/>
</dbReference>
<protein>
    <submittedName>
        <fullName evidence="5">GntR family transcriptional regulator</fullName>
    </submittedName>
    <submittedName>
        <fullName evidence="6">Uncharacterized HTH-type transcriptional regulator ydfH</fullName>
    </submittedName>
</protein>
<keyword evidence="2" id="KW-0238">DNA-binding</keyword>
<dbReference type="STRING" id="1122619.GCA_000373745_00999"/>
<evidence type="ECO:0000313" key="6">
    <source>
        <dbReference type="EMBL" id="SUA50991.1"/>
    </source>
</evidence>
<evidence type="ECO:0000256" key="3">
    <source>
        <dbReference type="ARBA" id="ARBA00023163"/>
    </source>
</evidence>
<dbReference type="Gene3D" id="1.20.120.530">
    <property type="entry name" value="GntR ligand-binding domain-like"/>
    <property type="match status" value="1"/>
</dbReference>
<dbReference type="Proteomes" id="UP000594903">
    <property type="component" value="Chromosome"/>
</dbReference>
<evidence type="ECO:0000259" key="4">
    <source>
        <dbReference type="PROSITE" id="PS50949"/>
    </source>
</evidence>
<reference evidence="5 8" key="2">
    <citation type="submission" date="2020-12" db="EMBL/GenBank/DDBJ databases">
        <title>FDA dAtabase for Regulatory Grade micrObial Sequences (FDA-ARGOS): Supporting development and validation of Infectious Disease Dx tests.</title>
        <authorList>
            <person name="Sproer C."/>
            <person name="Gronow S."/>
            <person name="Severitt S."/>
            <person name="Schroder I."/>
            <person name="Tallon L."/>
            <person name="Sadzewicz L."/>
            <person name="Zhao X."/>
            <person name="Boylan J."/>
            <person name="Ott S."/>
            <person name="Bowen H."/>
            <person name="Vavikolanu K."/>
            <person name="Mehta A."/>
            <person name="Aluvathingal J."/>
            <person name="Nadendla S."/>
            <person name="Lowell S."/>
            <person name="Myers T."/>
            <person name="Yan Y."/>
            <person name="Sichtig H."/>
        </authorList>
    </citation>
    <scope>NUCLEOTIDE SEQUENCE [LARGE SCALE GENOMIC DNA]</scope>
    <source>
        <strain evidence="5 8">FDAARGOS_872</strain>
    </source>
</reference>
<dbReference type="EMBL" id="CP065725">
    <property type="protein sequence ID" value="QPT40405.1"/>
    <property type="molecule type" value="Genomic_DNA"/>
</dbReference>
<dbReference type="SMART" id="SM00345">
    <property type="entry name" value="HTH_GNTR"/>
    <property type="match status" value="1"/>
</dbReference>
<dbReference type="Gene3D" id="1.10.10.10">
    <property type="entry name" value="Winged helix-like DNA-binding domain superfamily/Winged helix DNA-binding domain"/>
    <property type="match status" value="1"/>
</dbReference>
<dbReference type="PRINTS" id="PR00033">
    <property type="entry name" value="HTHASNC"/>
</dbReference>
<dbReference type="AlphaFoldDB" id="A0A378XDQ6"/>
<dbReference type="GO" id="GO:0043565">
    <property type="term" value="F:sequence-specific DNA binding"/>
    <property type="evidence" value="ECO:0007669"/>
    <property type="project" value="InterPro"/>
</dbReference>
<gene>
    <name evidence="6" type="primary">ydfH_1</name>
    <name evidence="5" type="ORF">I6G29_01945</name>
    <name evidence="6" type="ORF">NCTC11997_00437</name>
</gene>
<proteinExistence type="predicted"/>
<reference evidence="6 7" key="1">
    <citation type="submission" date="2018-06" db="EMBL/GenBank/DDBJ databases">
        <authorList>
            <consortium name="Pathogen Informatics"/>
            <person name="Doyle S."/>
        </authorList>
    </citation>
    <scope>NUCLEOTIDE SEQUENCE [LARGE SCALE GENOMIC DNA]</scope>
    <source>
        <strain evidence="6 7">NCTC11997</strain>
    </source>
</reference>
<dbReference type="GO" id="GO:0003700">
    <property type="term" value="F:DNA-binding transcription factor activity"/>
    <property type="evidence" value="ECO:0007669"/>
    <property type="project" value="InterPro"/>
</dbReference>
<dbReference type="InterPro" id="IPR000524">
    <property type="entry name" value="Tscrpt_reg_HTH_GntR"/>
</dbReference>
<dbReference type="SMART" id="SM00895">
    <property type="entry name" value="FCD"/>
    <property type="match status" value="1"/>
</dbReference>
<keyword evidence="3" id="KW-0804">Transcription</keyword>
<dbReference type="InterPro" id="IPR036388">
    <property type="entry name" value="WH-like_DNA-bd_sf"/>
</dbReference>
<dbReference type="InterPro" id="IPR008920">
    <property type="entry name" value="TF_FadR/GntR_C"/>
</dbReference>
<keyword evidence="8" id="KW-1185">Reference proteome</keyword>
<sequence>MKVSNKKTSNQIIFDNVNELLHSMMQEITEPTRVREEELAEQLGVSRTPVREALIRLESTGMISLRPGKGALLIPVTDEEYYEWLQIREVLEGFAIHEATLNASQRDIERLRNIFLPYLNEETNKNLDDAAYAQSNVDFHKEIMSLAGNQLLEKIWHSFGHRIISHKRKTIKKLHRREDSLKEHMQMIEAMDNRNADLAEKLARQHVRQIRIALQNLKNQSTLLDILK</sequence>
<dbReference type="OrthoDB" id="8066003at2"/>
<evidence type="ECO:0000313" key="8">
    <source>
        <dbReference type="Proteomes" id="UP000594903"/>
    </source>
</evidence>
<keyword evidence="1" id="KW-0805">Transcription regulation</keyword>
<name>A0A378XDQ6_9BURK</name>
<dbReference type="Pfam" id="PF00392">
    <property type="entry name" value="GntR"/>
    <property type="match status" value="1"/>
</dbReference>
<evidence type="ECO:0000256" key="2">
    <source>
        <dbReference type="ARBA" id="ARBA00023125"/>
    </source>
</evidence>
<dbReference type="PRINTS" id="PR00035">
    <property type="entry name" value="HTHGNTR"/>
</dbReference>
<dbReference type="InterPro" id="IPR000485">
    <property type="entry name" value="AsnC-type_HTH_dom"/>
</dbReference>
<dbReference type="SUPFAM" id="SSF48008">
    <property type="entry name" value="GntR ligand-binding domain-like"/>
    <property type="match status" value="1"/>
</dbReference>
<dbReference type="SUPFAM" id="SSF46785">
    <property type="entry name" value="Winged helix' DNA-binding domain"/>
    <property type="match status" value="1"/>
</dbReference>
<feature type="domain" description="HTH gntR-type" evidence="4">
    <location>
        <begin position="7"/>
        <end position="76"/>
    </location>
</feature>
<accession>A0A378XDQ6</accession>
<evidence type="ECO:0000313" key="7">
    <source>
        <dbReference type="Proteomes" id="UP000254603"/>
    </source>
</evidence>
<dbReference type="PROSITE" id="PS50949">
    <property type="entry name" value="HTH_GNTR"/>
    <property type="match status" value="1"/>
</dbReference>
<dbReference type="PANTHER" id="PTHR43537">
    <property type="entry name" value="TRANSCRIPTIONAL REGULATOR, GNTR FAMILY"/>
    <property type="match status" value="1"/>
</dbReference>
<dbReference type="RefSeq" id="WP_018574184.1">
    <property type="nucleotide sequence ID" value="NZ_CP065725.1"/>
</dbReference>
<evidence type="ECO:0000313" key="5">
    <source>
        <dbReference type="EMBL" id="QPT40405.1"/>
    </source>
</evidence>
<dbReference type="Pfam" id="PF07729">
    <property type="entry name" value="FCD"/>
    <property type="match status" value="1"/>
</dbReference>
<dbReference type="EMBL" id="UGSB01000001">
    <property type="protein sequence ID" value="SUA50991.1"/>
    <property type="molecule type" value="Genomic_DNA"/>
</dbReference>
<dbReference type="CDD" id="cd07377">
    <property type="entry name" value="WHTH_GntR"/>
    <property type="match status" value="1"/>
</dbReference>